<dbReference type="STRING" id="436010.A0A165Y8N0"/>
<organism evidence="5">
    <name type="scientific">Athelia psychrophila</name>
    <dbReference type="NCBI Taxonomy" id="1759441"/>
    <lineage>
        <taxon>Eukaryota</taxon>
        <taxon>Fungi</taxon>
        <taxon>Dikarya</taxon>
        <taxon>Basidiomycota</taxon>
        <taxon>Agaricomycotina</taxon>
        <taxon>Agaricomycetes</taxon>
        <taxon>Agaricomycetidae</taxon>
        <taxon>Atheliales</taxon>
        <taxon>Atheliaceae</taxon>
        <taxon>Athelia</taxon>
    </lineage>
</organism>
<dbReference type="Pfam" id="PF13359">
    <property type="entry name" value="DDE_Tnp_4"/>
    <property type="match status" value="1"/>
</dbReference>
<dbReference type="OrthoDB" id="3246760at2759"/>
<evidence type="ECO:0000256" key="2">
    <source>
        <dbReference type="ARBA" id="ARBA00022723"/>
    </source>
</evidence>
<gene>
    <name evidence="5" type="ORF">FIBSPDRAFT_760127</name>
</gene>
<feature type="compositionally biased region" description="Low complexity" evidence="3">
    <location>
        <begin position="1"/>
        <end position="20"/>
    </location>
</feature>
<dbReference type="AlphaFoldDB" id="A0A165Y8N0"/>
<name>A0A165Y8N0_9AGAM</name>
<sequence>MPSSHSGSSSDPSGDEQQPSMSQHILDSMAELYSSHYLNERHDIPKTHDNLHHLLHTYKNDFPDIFRSYMRMSPACFDAILDAISADPVFHNNSPSAPQLPIIQQLAITLYRFGHFGNAASALKVALWASVGYSMVDLVTKRVMTAICHKEFRRATVYWPNDAEKEAARAWVEEHSCPAWRNGWMMVDGTLVPLFARPGFFGNTWFDRKSNYSLNVQLISMLNLMIINYGVGLPGSQHDATAWAEICIPNEHDMLLGDDDWVWGDSAYPLQTWCQALYKKYVHFKFANC</sequence>
<dbReference type="EMBL" id="KV417703">
    <property type="protein sequence ID" value="KZP09313.1"/>
    <property type="molecule type" value="Genomic_DNA"/>
</dbReference>
<proteinExistence type="predicted"/>
<protein>
    <recommendedName>
        <fullName evidence="4">DDE Tnp4 domain-containing protein</fullName>
    </recommendedName>
</protein>
<evidence type="ECO:0000256" key="1">
    <source>
        <dbReference type="ARBA" id="ARBA00001968"/>
    </source>
</evidence>
<keyword evidence="2" id="KW-0479">Metal-binding</keyword>
<accession>A0A165Y8N0</accession>
<evidence type="ECO:0000256" key="3">
    <source>
        <dbReference type="SAM" id="MobiDB-lite"/>
    </source>
</evidence>
<feature type="domain" description="DDE Tnp4" evidence="4">
    <location>
        <begin position="187"/>
        <end position="280"/>
    </location>
</feature>
<feature type="region of interest" description="Disordered" evidence="3">
    <location>
        <begin position="1"/>
        <end position="21"/>
    </location>
</feature>
<evidence type="ECO:0000313" key="5">
    <source>
        <dbReference type="EMBL" id="KZP09313.1"/>
    </source>
</evidence>
<evidence type="ECO:0000259" key="4">
    <source>
        <dbReference type="Pfam" id="PF13359"/>
    </source>
</evidence>
<dbReference type="InterPro" id="IPR027806">
    <property type="entry name" value="HARBI1_dom"/>
</dbReference>
<dbReference type="GO" id="GO:0046872">
    <property type="term" value="F:metal ion binding"/>
    <property type="evidence" value="ECO:0007669"/>
    <property type="project" value="UniProtKB-KW"/>
</dbReference>
<comment type="cofactor">
    <cofactor evidence="1">
        <name>a divalent metal cation</name>
        <dbReference type="ChEBI" id="CHEBI:60240"/>
    </cofactor>
</comment>
<reference evidence="5" key="1">
    <citation type="journal article" date="2016" name="Mol. Biol. Evol.">
        <title>Comparative Genomics of Early-Diverging Mushroom-Forming Fungi Provides Insights into the Origins of Lignocellulose Decay Capabilities.</title>
        <authorList>
            <person name="Nagy L.G."/>
            <person name="Riley R."/>
            <person name="Tritt A."/>
            <person name="Adam C."/>
            <person name="Daum C."/>
            <person name="Floudas D."/>
            <person name="Sun H."/>
            <person name="Yadav J.S."/>
            <person name="Pangilinan J."/>
            <person name="Larsson K.H."/>
            <person name="Matsuura K."/>
            <person name="Barry K."/>
            <person name="Labutti K."/>
            <person name="Kuo R."/>
            <person name="Ohm R.A."/>
            <person name="Bhattacharya S.S."/>
            <person name="Shirouzu T."/>
            <person name="Yoshinaga Y."/>
            <person name="Martin F.M."/>
            <person name="Grigoriev I.V."/>
            <person name="Hibbett D.S."/>
        </authorList>
    </citation>
    <scope>NUCLEOTIDE SEQUENCE [LARGE SCALE GENOMIC DNA]</scope>
    <source>
        <strain evidence="5">CBS 109695</strain>
    </source>
</reference>